<comment type="caution">
    <text evidence="2">The sequence shown here is derived from an EMBL/GenBank/DDBJ whole genome shotgun (WGS) entry which is preliminary data.</text>
</comment>
<dbReference type="EMBL" id="JAVRHT010000042">
    <property type="protein sequence ID" value="MDT0632912.1"/>
    <property type="molecule type" value="Genomic_DNA"/>
</dbReference>
<dbReference type="PANTHER" id="PTHR10513:SF46">
    <property type="entry name" value="DEOXYGUANOSINE KINASE"/>
    <property type="match status" value="1"/>
</dbReference>
<dbReference type="CDD" id="cd01673">
    <property type="entry name" value="dNK"/>
    <property type="match status" value="1"/>
</dbReference>
<dbReference type="SUPFAM" id="SSF52540">
    <property type="entry name" value="P-loop containing nucleoside triphosphate hydrolases"/>
    <property type="match status" value="1"/>
</dbReference>
<evidence type="ECO:0000259" key="1">
    <source>
        <dbReference type="Pfam" id="PF01712"/>
    </source>
</evidence>
<proteinExistence type="predicted"/>
<accession>A0ABU3BUE5</accession>
<reference evidence="2 3" key="1">
    <citation type="submission" date="2023-09" db="EMBL/GenBank/DDBJ databases">
        <authorList>
            <person name="Rey-Velasco X."/>
        </authorList>
    </citation>
    <scope>NUCLEOTIDE SEQUENCE [LARGE SCALE GENOMIC DNA]</scope>
    <source>
        <strain evidence="2 3">F394</strain>
    </source>
</reference>
<keyword evidence="2" id="KW-0808">Transferase</keyword>
<dbReference type="Pfam" id="PF01712">
    <property type="entry name" value="dNK"/>
    <property type="match status" value="1"/>
</dbReference>
<dbReference type="InterPro" id="IPR031314">
    <property type="entry name" value="DNK_dom"/>
</dbReference>
<dbReference type="InterPro" id="IPR002624">
    <property type="entry name" value="DCK/DGK"/>
</dbReference>
<gene>
    <name evidence="2" type="ORF">RM540_14235</name>
</gene>
<dbReference type="Proteomes" id="UP001267426">
    <property type="component" value="Unassembled WGS sequence"/>
</dbReference>
<dbReference type="EC" id="2.7.1.-" evidence="2"/>
<feature type="domain" description="Deoxynucleoside kinase" evidence="1">
    <location>
        <begin position="16"/>
        <end position="206"/>
    </location>
</feature>
<organism evidence="2 3">
    <name type="scientific">Rubrivirga litoralis</name>
    <dbReference type="NCBI Taxonomy" id="3075598"/>
    <lineage>
        <taxon>Bacteria</taxon>
        <taxon>Pseudomonadati</taxon>
        <taxon>Rhodothermota</taxon>
        <taxon>Rhodothermia</taxon>
        <taxon>Rhodothermales</taxon>
        <taxon>Rubricoccaceae</taxon>
        <taxon>Rubrivirga</taxon>
    </lineage>
</organism>
<dbReference type="InterPro" id="IPR027417">
    <property type="entry name" value="P-loop_NTPase"/>
</dbReference>
<sequence>MSPRPPALPSHLGYVAVEGVIGAGKTTLARMLADRAGGRLVLEEFEDNPFLGTFYQDRDRWAFQTQLAFLASRFRQQKALGARDLFAPHVVADYTFDKDRIFAHVTLSGDELRLYESLYGLMETAAPVPDLVVYLRSSVDRLLHNVALRGRAYEADMDRDYLAELSEAYDRYFFHYTRSPLLIVDASRIDFVGEPATFEELVRQMASVRGGTSYFNPPRTMQLAF</sequence>
<keyword evidence="2" id="KW-0418">Kinase</keyword>
<dbReference type="GO" id="GO:0016301">
    <property type="term" value="F:kinase activity"/>
    <property type="evidence" value="ECO:0007669"/>
    <property type="project" value="UniProtKB-KW"/>
</dbReference>
<dbReference type="InterPro" id="IPR050566">
    <property type="entry name" value="Deoxyribonucleoside_kinase"/>
</dbReference>
<evidence type="ECO:0000313" key="2">
    <source>
        <dbReference type="EMBL" id="MDT0632912.1"/>
    </source>
</evidence>
<dbReference type="PANTHER" id="PTHR10513">
    <property type="entry name" value="DEOXYNUCLEOSIDE KINASE"/>
    <property type="match status" value="1"/>
</dbReference>
<dbReference type="RefSeq" id="WP_311665280.1">
    <property type="nucleotide sequence ID" value="NZ_JAVRHT010000042.1"/>
</dbReference>
<dbReference type="Gene3D" id="3.40.50.300">
    <property type="entry name" value="P-loop containing nucleotide triphosphate hydrolases"/>
    <property type="match status" value="1"/>
</dbReference>
<evidence type="ECO:0000313" key="3">
    <source>
        <dbReference type="Proteomes" id="UP001267426"/>
    </source>
</evidence>
<keyword evidence="3" id="KW-1185">Reference proteome</keyword>
<dbReference type="PIRSF" id="PIRSF000705">
    <property type="entry name" value="DNK"/>
    <property type="match status" value="1"/>
</dbReference>
<protein>
    <submittedName>
        <fullName evidence="2">Deoxynucleoside kinase</fullName>
        <ecNumber evidence="2">2.7.1.-</ecNumber>
    </submittedName>
</protein>
<name>A0ABU3BUE5_9BACT</name>